<feature type="domain" description="EngB-type G" evidence="11">
    <location>
        <begin position="22"/>
        <end position="197"/>
    </location>
</feature>
<evidence type="ECO:0000259" key="11">
    <source>
        <dbReference type="PROSITE" id="PS51706"/>
    </source>
</evidence>
<dbReference type="Proteomes" id="UP000014155">
    <property type="component" value="Unassembled WGS sequence"/>
</dbReference>
<dbReference type="GO" id="GO:0000917">
    <property type="term" value="P:division septum assembly"/>
    <property type="evidence" value="ECO:0007669"/>
    <property type="project" value="UniProtKB-KW"/>
</dbReference>
<dbReference type="GO" id="GO:0005829">
    <property type="term" value="C:cytosol"/>
    <property type="evidence" value="ECO:0007669"/>
    <property type="project" value="TreeGrafter"/>
</dbReference>
<dbReference type="Gene3D" id="3.40.50.300">
    <property type="entry name" value="P-loop containing nucleotide triphosphate hydrolases"/>
    <property type="match status" value="1"/>
</dbReference>
<dbReference type="PANTHER" id="PTHR11649">
    <property type="entry name" value="MSS1/TRME-RELATED GTP-BINDING PROTEIN"/>
    <property type="match status" value="1"/>
</dbReference>
<dbReference type="eggNOG" id="COG0218">
    <property type="taxonomic scope" value="Bacteria"/>
</dbReference>
<evidence type="ECO:0000256" key="1">
    <source>
        <dbReference type="ARBA" id="ARBA00001946"/>
    </source>
</evidence>
<name>S0FP85_RUMCE</name>
<keyword evidence="7 10" id="KW-0342">GTP-binding</keyword>
<keyword evidence="6" id="KW-0460">Magnesium</keyword>
<comment type="caution">
    <text evidence="12">The sequence shown here is derived from an EMBL/GenBank/DDBJ whole genome shotgun (WGS) entry which is preliminary data.</text>
</comment>
<dbReference type="FunFam" id="3.40.50.300:FF:000098">
    <property type="entry name" value="Probable GTP-binding protein EngB"/>
    <property type="match status" value="1"/>
</dbReference>
<keyword evidence="3 10" id="KW-0132">Cell division</keyword>
<evidence type="ECO:0000256" key="6">
    <source>
        <dbReference type="ARBA" id="ARBA00022842"/>
    </source>
</evidence>
<evidence type="ECO:0000256" key="2">
    <source>
        <dbReference type="ARBA" id="ARBA00009638"/>
    </source>
</evidence>
<accession>S0FP85</accession>
<dbReference type="Pfam" id="PF01926">
    <property type="entry name" value="MMR_HSR1"/>
    <property type="match status" value="1"/>
</dbReference>
<evidence type="ECO:0000256" key="5">
    <source>
        <dbReference type="ARBA" id="ARBA00022741"/>
    </source>
</evidence>
<comment type="function">
    <text evidence="10">Necessary for normal cell division and for the maintenance of normal septation.</text>
</comment>
<dbReference type="InterPro" id="IPR027417">
    <property type="entry name" value="P-loop_NTPase"/>
</dbReference>
<keyword evidence="4" id="KW-0479">Metal-binding</keyword>
<dbReference type="InterPro" id="IPR019987">
    <property type="entry name" value="GTP-bd_ribosome_bio_YsxC"/>
</dbReference>
<dbReference type="EMBL" id="AORV01000045">
    <property type="protein sequence ID" value="EMS70939.1"/>
    <property type="molecule type" value="Genomic_DNA"/>
</dbReference>
<keyword evidence="5 10" id="KW-0547">Nucleotide-binding</keyword>
<evidence type="ECO:0000256" key="4">
    <source>
        <dbReference type="ARBA" id="ARBA00022723"/>
    </source>
</evidence>
<dbReference type="SUPFAM" id="SSF52540">
    <property type="entry name" value="P-loop containing nucleoside triphosphate hydrolases"/>
    <property type="match status" value="1"/>
</dbReference>
<dbReference type="PROSITE" id="PS51706">
    <property type="entry name" value="G_ENGB"/>
    <property type="match status" value="1"/>
</dbReference>
<dbReference type="HAMAP" id="MF_00321">
    <property type="entry name" value="GTPase_EngB"/>
    <property type="match status" value="1"/>
</dbReference>
<dbReference type="AlphaFoldDB" id="S0FP85"/>
<keyword evidence="8 10" id="KW-0717">Septation</keyword>
<keyword evidence="9 10" id="KW-0131">Cell cycle</keyword>
<dbReference type="PANTHER" id="PTHR11649:SF13">
    <property type="entry name" value="ENGB-TYPE G DOMAIN-CONTAINING PROTEIN"/>
    <property type="match status" value="1"/>
</dbReference>
<protein>
    <recommendedName>
        <fullName evidence="10">Probable GTP-binding protein EngB</fullName>
    </recommendedName>
</protein>
<comment type="similarity">
    <text evidence="2 10">Belongs to the TRAFAC class TrmE-Era-EngA-EngB-Septin-like GTPase superfamily. EngB GTPase family.</text>
</comment>
<keyword evidence="13" id="KW-1185">Reference proteome</keyword>
<evidence type="ECO:0000256" key="9">
    <source>
        <dbReference type="ARBA" id="ARBA00023306"/>
    </source>
</evidence>
<dbReference type="GO" id="GO:0005525">
    <property type="term" value="F:GTP binding"/>
    <property type="evidence" value="ECO:0007669"/>
    <property type="project" value="UniProtKB-UniRule"/>
</dbReference>
<sequence length="216" mass="24346">MIVKKAEHVITAVKPNQYPSTGYPEIAFVGRSNVGKSSIINTLVNRKSLARVGGTPGKTRQINFYNVNDTFYLVDLPGYGFANVSKEMKASWENIIETYLYSRKENNLKLIVLLVDIRHSPSKDDITMNQWIRGFGLNTLIIATKADKISKSQINLRINDIKKVLQLSNTDKVLPFSSEKRIGIEAVWSEIDEKLRKVLEDSLKLNDGAAEAEMDE</sequence>
<gene>
    <name evidence="10" type="primary">engB</name>
    <name evidence="12" type="ORF">CTER_3275</name>
</gene>
<dbReference type="InterPro" id="IPR006073">
    <property type="entry name" value="GTP-bd"/>
</dbReference>
<dbReference type="GO" id="GO:0046872">
    <property type="term" value="F:metal ion binding"/>
    <property type="evidence" value="ECO:0007669"/>
    <property type="project" value="UniProtKB-KW"/>
</dbReference>
<dbReference type="RefSeq" id="WP_004627442.1">
    <property type="nucleotide sequence ID" value="NZ_AORV01000045.1"/>
</dbReference>
<dbReference type="NCBIfam" id="TIGR03598">
    <property type="entry name" value="GTPase_YsxC"/>
    <property type="match status" value="1"/>
</dbReference>
<evidence type="ECO:0000313" key="12">
    <source>
        <dbReference type="EMBL" id="EMS70939.1"/>
    </source>
</evidence>
<dbReference type="InterPro" id="IPR030393">
    <property type="entry name" value="G_ENGB_dom"/>
</dbReference>
<evidence type="ECO:0000256" key="3">
    <source>
        <dbReference type="ARBA" id="ARBA00022618"/>
    </source>
</evidence>
<comment type="cofactor">
    <cofactor evidence="1">
        <name>Mg(2+)</name>
        <dbReference type="ChEBI" id="CHEBI:18420"/>
    </cofactor>
</comment>
<evidence type="ECO:0000256" key="7">
    <source>
        <dbReference type="ARBA" id="ARBA00023134"/>
    </source>
</evidence>
<evidence type="ECO:0000256" key="8">
    <source>
        <dbReference type="ARBA" id="ARBA00023210"/>
    </source>
</evidence>
<dbReference type="STRING" id="1195236.CTER_3275"/>
<organism evidence="12 13">
    <name type="scientific">Ruminiclostridium cellobioparum subsp. termitidis CT1112</name>
    <dbReference type="NCBI Taxonomy" id="1195236"/>
    <lineage>
        <taxon>Bacteria</taxon>
        <taxon>Bacillati</taxon>
        <taxon>Bacillota</taxon>
        <taxon>Clostridia</taxon>
        <taxon>Eubacteriales</taxon>
        <taxon>Oscillospiraceae</taxon>
        <taxon>Ruminiclostridium</taxon>
    </lineage>
</organism>
<dbReference type="CDD" id="cd01876">
    <property type="entry name" value="YihA_EngB"/>
    <property type="match status" value="1"/>
</dbReference>
<dbReference type="PATRIC" id="fig|1195236.3.peg.3498"/>
<evidence type="ECO:0000256" key="10">
    <source>
        <dbReference type="HAMAP-Rule" id="MF_00321"/>
    </source>
</evidence>
<proteinExistence type="inferred from homology"/>
<reference evidence="12 13" key="1">
    <citation type="journal article" date="2013" name="Genome Announc.">
        <title>Draft Genome Sequence of the Cellulolytic, Mesophilic, Anaerobic Bacterium Clostridium termitidis Strain CT1112 (DSM 5398).</title>
        <authorList>
            <person name="Lal S."/>
            <person name="Ramachandran U."/>
            <person name="Zhang X."/>
            <person name="Munir R."/>
            <person name="Sparling R."/>
            <person name="Levin D.B."/>
        </authorList>
    </citation>
    <scope>NUCLEOTIDE SEQUENCE [LARGE SCALE GENOMIC DNA]</scope>
    <source>
        <strain evidence="12 13">CT1112</strain>
    </source>
</reference>
<evidence type="ECO:0000313" key="13">
    <source>
        <dbReference type="Proteomes" id="UP000014155"/>
    </source>
</evidence>